<reference evidence="15" key="1">
    <citation type="submission" date="2022-01" db="EMBL/GenBank/DDBJ databases">
        <title>Genome Sequence Resource for Two Populations of Ditylenchus destructor, the Migratory Endoparasitic Phytonematode.</title>
        <authorList>
            <person name="Zhang H."/>
            <person name="Lin R."/>
            <person name="Xie B."/>
        </authorList>
    </citation>
    <scope>NUCLEOTIDE SEQUENCE</scope>
    <source>
        <strain evidence="15">BazhouSP</strain>
    </source>
</reference>
<dbReference type="PROSITE" id="PS51767">
    <property type="entry name" value="PEPTIDASE_A1"/>
    <property type="match status" value="1"/>
</dbReference>
<sequence length="467" mass="51176">MKLHLLFLVLASVLGLALAGVHQIRLSKVDSKRQRLMKQGKFQGFRRPEDEMRLVRKFSGSKGNGKPGIYTQAVNDYFDLEYVGNVTIGTPPQTFAVALDTGSSNLWIPDSTCDENQACDSDCGQDRTFCDYMCDDYCCEDDCDDCYDGNDDDEPPAFQANGTQSAIHKRGVEREEGSSCDSKNKFNSSLSTTYKNDSRSFKIDYGLGFADGFLGNDTVRFGDGDNPLVVVNQTFAQATTISKVFANDAIDGILGLAFTQLSVDDVVPPLINAINQSLLDEPIFTVYLETEGINAVGTPGGVFTYGGLDTENCGSVRGYVNLSSDSYYQFPIQGVNVNESYSKKENWDAISDTGTSLIYGPTKVVKRIAKAVGAKEDNNGDYIIRCKHKYPPVTFTIADQQYNLTKQVLTMDVGMAGGNCLFAMGGIDLEGYNITWSWLLGDPFIRQFCNVHDIGNLRMGFAPANGI</sequence>
<dbReference type="Gene3D" id="2.40.70.10">
    <property type="entry name" value="Acid Proteases"/>
    <property type="match status" value="2"/>
</dbReference>
<evidence type="ECO:0000256" key="8">
    <source>
        <dbReference type="ARBA" id="ARBA00023157"/>
    </source>
</evidence>
<dbReference type="PANTHER" id="PTHR47966:SF45">
    <property type="entry name" value="PEPTIDASE A1 DOMAIN-CONTAINING PROTEIN"/>
    <property type="match status" value="1"/>
</dbReference>
<feature type="disulfide bond" evidence="11">
    <location>
        <begin position="113"/>
        <end position="180"/>
    </location>
</feature>
<dbReference type="AlphaFoldDB" id="A0AAD4ML43"/>
<dbReference type="EMBL" id="JAKKPZ010000286">
    <property type="protein sequence ID" value="KAI1697121.1"/>
    <property type="molecule type" value="Genomic_DNA"/>
</dbReference>
<dbReference type="InterPro" id="IPR001461">
    <property type="entry name" value="Aspartic_peptidase_A1"/>
</dbReference>
<dbReference type="PROSITE" id="PS00141">
    <property type="entry name" value="ASP_PROTEASE"/>
    <property type="match status" value="2"/>
</dbReference>
<evidence type="ECO:0000256" key="6">
    <source>
        <dbReference type="ARBA" id="ARBA00022750"/>
    </source>
</evidence>
<proteinExistence type="inferred from homology"/>
<keyword evidence="6 12" id="KW-0064">Aspartyl protease</keyword>
<evidence type="ECO:0000256" key="3">
    <source>
        <dbReference type="ARBA" id="ARBA00022525"/>
    </source>
</evidence>
<keyword evidence="8 11" id="KW-1015">Disulfide bond</keyword>
<feature type="domain" description="Peptidase A1" evidence="14">
    <location>
        <begin position="82"/>
        <end position="462"/>
    </location>
</feature>
<dbReference type="CDD" id="cd05471">
    <property type="entry name" value="pepsin_like"/>
    <property type="match status" value="1"/>
</dbReference>
<evidence type="ECO:0000256" key="2">
    <source>
        <dbReference type="ARBA" id="ARBA00007447"/>
    </source>
</evidence>
<dbReference type="InterPro" id="IPR001969">
    <property type="entry name" value="Aspartic_peptidase_AS"/>
</dbReference>
<dbReference type="InterPro" id="IPR034164">
    <property type="entry name" value="Pepsin-like_dom"/>
</dbReference>
<dbReference type="SUPFAM" id="SSF50630">
    <property type="entry name" value="Acid proteases"/>
    <property type="match status" value="1"/>
</dbReference>
<dbReference type="PRINTS" id="PR00792">
    <property type="entry name" value="PEPSIN"/>
</dbReference>
<feature type="chain" id="PRO_5042139200" evidence="13">
    <location>
        <begin position="20"/>
        <end position="467"/>
    </location>
</feature>
<dbReference type="GO" id="GO:0005576">
    <property type="term" value="C:extracellular region"/>
    <property type="evidence" value="ECO:0007669"/>
    <property type="project" value="UniProtKB-SubCell"/>
</dbReference>
<dbReference type="Pfam" id="PF00026">
    <property type="entry name" value="Asp"/>
    <property type="match status" value="2"/>
</dbReference>
<keyword evidence="7 12" id="KW-0378">Hydrolase</keyword>
<dbReference type="GO" id="GO:0004190">
    <property type="term" value="F:aspartic-type endopeptidase activity"/>
    <property type="evidence" value="ECO:0007669"/>
    <property type="project" value="UniProtKB-KW"/>
</dbReference>
<evidence type="ECO:0000256" key="5">
    <source>
        <dbReference type="ARBA" id="ARBA00022729"/>
    </source>
</evidence>
<dbReference type="PANTHER" id="PTHR47966">
    <property type="entry name" value="BETA-SITE APP-CLEAVING ENZYME, ISOFORM A-RELATED"/>
    <property type="match status" value="1"/>
</dbReference>
<evidence type="ECO:0000256" key="7">
    <source>
        <dbReference type="ARBA" id="ARBA00022801"/>
    </source>
</evidence>
<dbReference type="Proteomes" id="UP001201812">
    <property type="component" value="Unassembled WGS sequence"/>
</dbReference>
<accession>A0AAD4ML43</accession>
<gene>
    <name evidence="15" type="ORF">DdX_18684</name>
</gene>
<keyword evidence="9" id="KW-0325">Glycoprotein</keyword>
<name>A0AAD4ML43_9BILA</name>
<comment type="similarity">
    <text evidence="2 12">Belongs to the peptidase A1 family.</text>
</comment>
<keyword evidence="3" id="KW-0964">Secreted</keyword>
<feature type="signal peptide" evidence="13">
    <location>
        <begin position="1"/>
        <end position="19"/>
    </location>
</feature>
<keyword evidence="4 12" id="KW-0645">Protease</keyword>
<protein>
    <submittedName>
        <fullName evidence="15">Eukaryotic aspartyl protease domain-containing protein</fullName>
    </submittedName>
</protein>
<evidence type="ECO:0000256" key="1">
    <source>
        <dbReference type="ARBA" id="ARBA00004613"/>
    </source>
</evidence>
<dbReference type="FunFam" id="2.40.70.10:FF:000058">
    <property type="entry name" value="ASpartyl Protease"/>
    <property type="match status" value="1"/>
</dbReference>
<dbReference type="InterPro" id="IPR033121">
    <property type="entry name" value="PEPTIDASE_A1"/>
</dbReference>
<evidence type="ECO:0000259" key="14">
    <source>
        <dbReference type="PROSITE" id="PS51767"/>
    </source>
</evidence>
<evidence type="ECO:0000313" key="15">
    <source>
        <dbReference type="EMBL" id="KAI1697121.1"/>
    </source>
</evidence>
<evidence type="ECO:0000256" key="11">
    <source>
        <dbReference type="PIRSR" id="PIRSR601461-2"/>
    </source>
</evidence>
<evidence type="ECO:0000313" key="16">
    <source>
        <dbReference type="Proteomes" id="UP001201812"/>
    </source>
</evidence>
<comment type="caution">
    <text evidence="15">The sequence shown here is derived from an EMBL/GenBank/DDBJ whole genome shotgun (WGS) entry which is preliminary data.</text>
</comment>
<feature type="active site" evidence="10">
    <location>
        <position position="352"/>
    </location>
</feature>
<feature type="active site" evidence="10">
    <location>
        <position position="100"/>
    </location>
</feature>
<evidence type="ECO:0000256" key="10">
    <source>
        <dbReference type="PIRSR" id="PIRSR601461-1"/>
    </source>
</evidence>
<keyword evidence="5 13" id="KW-0732">Signal</keyword>
<organism evidence="15 16">
    <name type="scientific">Ditylenchus destructor</name>
    <dbReference type="NCBI Taxonomy" id="166010"/>
    <lineage>
        <taxon>Eukaryota</taxon>
        <taxon>Metazoa</taxon>
        <taxon>Ecdysozoa</taxon>
        <taxon>Nematoda</taxon>
        <taxon>Chromadorea</taxon>
        <taxon>Rhabditida</taxon>
        <taxon>Tylenchina</taxon>
        <taxon>Tylenchomorpha</taxon>
        <taxon>Sphaerularioidea</taxon>
        <taxon>Anguinidae</taxon>
        <taxon>Anguininae</taxon>
        <taxon>Ditylenchus</taxon>
    </lineage>
</organism>
<comment type="subcellular location">
    <subcellularLocation>
        <location evidence="1">Secreted</location>
    </subcellularLocation>
</comment>
<evidence type="ECO:0000256" key="13">
    <source>
        <dbReference type="SAM" id="SignalP"/>
    </source>
</evidence>
<evidence type="ECO:0000256" key="9">
    <source>
        <dbReference type="ARBA" id="ARBA00023180"/>
    </source>
</evidence>
<dbReference type="InterPro" id="IPR021109">
    <property type="entry name" value="Peptidase_aspartic_dom_sf"/>
</dbReference>
<evidence type="ECO:0000256" key="12">
    <source>
        <dbReference type="RuleBase" id="RU000454"/>
    </source>
</evidence>
<keyword evidence="16" id="KW-1185">Reference proteome</keyword>
<evidence type="ECO:0000256" key="4">
    <source>
        <dbReference type="ARBA" id="ARBA00022670"/>
    </source>
</evidence>
<dbReference type="GO" id="GO:0006508">
    <property type="term" value="P:proteolysis"/>
    <property type="evidence" value="ECO:0007669"/>
    <property type="project" value="UniProtKB-KW"/>
</dbReference>
<dbReference type="GO" id="GO:0005764">
    <property type="term" value="C:lysosome"/>
    <property type="evidence" value="ECO:0007669"/>
    <property type="project" value="TreeGrafter"/>
</dbReference>